<reference evidence="5" key="1">
    <citation type="journal article" date="2023" name="Mol. Phylogenet. Evol.">
        <title>Genome-scale phylogeny and comparative genomics of the fungal order Sordariales.</title>
        <authorList>
            <person name="Hensen N."/>
            <person name="Bonometti L."/>
            <person name="Westerberg I."/>
            <person name="Brannstrom I.O."/>
            <person name="Guillou S."/>
            <person name="Cros-Aarteil S."/>
            <person name="Calhoun S."/>
            <person name="Haridas S."/>
            <person name="Kuo A."/>
            <person name="Mondo S."/>
            <person name="Pangilinan J."/>
            <person name="Riley R."/>
            <person name="LaButti K."/>
            <person name="Andreopoulos B."/>
            <person name="Lipzen A."/>
            <person name="Chen C."/>
            <person name="Yan M."/>
            <person name="Daum C."/>
            <person name="Ng V."/>
            <person name="Clum A."/>
            <person name="Steindorff A."/>
            <person name="Ohm R.A."/>
            <person name="Martin F."/>
            <person name="Silar P."/>
            <person name="Natvig D.O."/>
            <person name="Lalanne C."/>
            <person name="Gautier V."/>
            <person name="Ament-Velasquez S.L."/>
            <person name="Kruys A."/>
            <person name="Hutchinson M.I."/>
            <person name="Powell A.J."/>
            <person name="Barry K."/>
            <person name="Miller A.N."/>
            <person name="Grigoriev I.V."/>
            <person name="Debuchy R."/>
            <person name="Gladieux P."/>
            <person name="Hiltunen Thoren M."/>
            <person name="Johannesson H."/>
        </authorList>
    </citation>
    <scope>NUCLEOTIDE SEQUENCE</scope>
    <source>
        <strain evidence="5">PSN243</strain>
    </source>
</reference>
<feature type="domain" description="Chromo" evidence="4">
    <location>
        <begin position="36"/>
        <end position="77"/>
    </location>
</feature>
<feature type="non-terminal residue" evidence="5">
    <location>
        <position position="1227"/>
    </location>
</feature>
<protein>
    <recommendedName>
        <fullName evidence="4">Chromo domain-containing protein</fullName>
    </recommendedName>
</protein>
<dbReference type="SUPFAM" id="SSF54160">
    <property type="entry name" value="Chromo domain-like"/>
    <property type="match status" value="1"/>
</dbReference>
<feature type="compositionally biased region" description="Polar residues" evidence="3">
    <location>
        <begin position="350"/>
        <end position="368"/>
    </location>
</feature>
<dbReference type="InterPro" id="IPR016197">
    <property type="entry name" value="Chromo-like_dom_sf"/>
</dbReference>
<feature type="compositionally biased region" description="Basic and acidic residues" evidence="3">
    <location>
        <begin position="153"/>
        <end position="165"/>
    </location>
</feature>
<feature type="region of interest" description="Disordered" evidence="3">
    <location>
        <begin position="849"/>
        <end position="885"/>
    </location>
</feature>
<gene>
    <name evidence="5" type="ORF">QBC34DRAFT_479076</name>
</gene>
<comment type="caution">
    <text evidence="5">The sequence shown here is derived from an EMBL/GenBank/DDBJ whole genome shotgun (WGS) entry which is preliminary data.</text>
</comment>
<evidence type="ECO:0000313" key="6">
    <source>
        <dbReference type="Proteomes" id="UP001321760"/>
    </source>
</evidence>
<feature type="region of interest" description="Disordered" evidence="3">
    <location>
        <begin position="55"/>
        <end position="165"/>
    </location>
</feature>
<feature type="coiled-coil region" evidence="2">
    <location>
        <begin position="950"/>
        <end position="977"/>
    </location>
</feature>
<feature type="compositionally biased region" description="Basic and acidic residues" evidence="3">
    <location>
        <begin position="82"/>
        <end position="100"/>
    </location>
</feature>
<feature type="coiled-coil region" evidence="2">
    <location>
        <begin position="1006"/>
        <end position="1151"/>
    </location>
</feature>
<feature type="region of interest" description="Disordered" evidence="3">
    <location>
        <begin position="1"/>
        <end position="34"/>
    </location>
</feature>
<sequence length="1227" mass="135421">MTKGSANSGATSKSLRRRKKQRRAAQPVEDTDDVLYTIRDIIDEKKDKRGNLLYLIDWDNDPQTGESYDPSWEPAENATEAAVRDWERAKERKKQQRELSTEASDSQPVRDPNWRAAEKRRRALSQRSQETRPTKRARASREQDVSSTAGESDTSRDDWKLVEEVPRHSKVILELPVRTDFDRSEFAIVPPSQSSQPSQPVEDEGKQTDEAELTRRTVIPDSQGLTDSLPSLVEADEFDLSIPGAVSVQVPDSREVQQPAESPEVELTTQTGAEIPSHQPDHPHQDSPHLSVLQEPGVSNSGDTPSSPSGFLSQQEPDIPLASTSPLRTEGSAVSTSSRRNGKDVDDSSLVISETSSLAPAASHSQAAQVVPPPATQSQLFLSSSGEVVPETAKKSAGTSVKGKSPRTPEKPSSFPSNSRPSTPVSMDGSPVPGTPRSAVEELRQRKAAFLNKQLPMRTSPSPPPEFIHPHVIDQTLAPPAGDDAHPAMDETMGLGLPNIDTAQIPATVAPSDLLTSTDHGSAIDQILPLESHHLLAEDLGRSTLEQYPDNDFEDDREKREVLITLPLAANSRDRYLRLISEEKATMIEFGEIFTTTLSGVPEPSLVARLDSVFDRLFDICDVPPYAEDIPRLKSRDKARHATNTNSKFLFTYELLLGLKGLDMRVLILSRPGLTFDYLKALVTTGEWESMVLGSDDPRDQTGDDLMVVLADAQHDLTSVPQNVDVVILFDDLARSASLPPSLGYNDMGPLILSLVATYCVDHLNSEIDTHLGHKLDPLERKNALNSAVATAKKYLRAPDYRSMDGDYPEPHTAAEIFARFLRDPGAGDLAWDPQSLPEDVFDVWASQREAEGDGQRQPVSLDEPNTRKRRSDDPEEGDSKRLRTLGLRPAARQVNMLEMSELFRKTLAALSKSDDTTSEVAEIPVRQLESMAAKIAELEDRLAAQSGGERRLREHAKSLEAQLRSHQRTADVISKKYKEAIGDRGTFEHRAKTGEEKALKAQGVLEASKVESETLRRRVKDLETQLGEARAALEGSAIPDAAKLARVERELGEAQAKVLNLEKKVGNAERDTDYSRKAYQDASNAHSLLSQENQELRERVVILERKANDNIVKINETNARYQDEAEQRQMDELRARLRECQRDLIVARDEVRHLKNGRRETRQASVPRSPRTTGVMSPRPSRAGVGGGTGSRGTSPAPSYDAAGATGMVFLQQPPNSGRWGQHLRE</sequence>
<feature type="compositionally biased region" description="Basic residues" evidence="3">
    <location>
        <begin position="14"/>
        <end position="23"/>
    </location>
</feature>
<keyword evidence="6" id="KW-1185">Reference proteome</keyword>
<feature type="compositionally biased region" description="Polar residues" evidence="3">
    <location>
        <begin position="414"/>
        <end position="425"/>
    </location>
</feature>
<feature type="region of interest" description="Disordered" evidence="3">
    <location>
        <begin position="184"/>
        <end position="231"/>
    </location>
</feature>
<evidence type="ECO:0000256" key="2">
    <source>
        <dbReference type="SAM" id="Coils"/>
    </source>
</evidence>
<feature type="compositionally biased region" description="Polar residues" evidence="3">
    <location>
        <begin position="376"/>
        <end position="386"/>
    </location>
</feature>
<accession>A0AAV9GY11</accession>
<keyword evidence="2" id="KW-0175">Coiled coil</keyword>
<feature type="compositionally biased region" description="Basic and acidic residues" evidence="3">
    <location>
        <begin position="129"/>
        <end position="144"/>
    </location>
</feature>
<dbReference type="InterPro" id="IPR000953">
    <property type="entry name" value="Chromo/chromo_shadow_dom"/>
</dbReference>
<evidence type="ECO:0000256" key="3">
    <source>
        <dbReference type="SAM" id="MobiDB-lite"/>
    </source>
</evidence>
<dbReference type="EMBL" id="MU865921">
    <property type="protein sequence ID" value="KAK4453258.1"/>
    <property type="molecule type" value="Genomic_DNA"/>
</dbReference>
<dbReference type="AlphaFoldDB" id="A0AAV9GY11"/>
<feature type="compositionally biased region" description="Basic and acidic residues" evidence="3">
    <location>
        <begin position="203"/>
        <end position="215"/>
    </location>
</feature>
<feature type="compositionally biased region" description="Polar residues" evidence="3">
    <location>
        <begin position="1164"/>
        <end position="1176"/>
    </location>
</feature>
<dbReference type="GO" id="GO:0006338">
    <property type="term" value="P:chromatin remodeling"/>
    <property type="evidence" value="ECO:0007669"/>
    <property type="project" value="UniProtKB-ARBA"/>
</dbReference>
<evidence type="ECO:0000256" key="1">
    <source>
        <dbReference type="ARBA" id="ARBA00011353"/>
    </source>
</evidence>
<reference evidence="5" key="2">
    <citation type="submission" date="2023-05" db="EMBL/GenBank/DDBJ databases">
        <authorList>
            <consortium name="Lawrence Berkeley National Laboratory"/>
            <person name="Steindorff A."/>
            <person name="Hensen N."/>
            <person name="Bonometti L."/>
            <person name="Westerberg I."/>
            <person name="Brannstrom I.O."/>
            <person name="Guillou S."/>
            <person name="Cros-Aarteil S."/>
            <person name="Calhoun S."/>
            <person name="Haridas S."/>
            <person name="Kuo A."/>
            <person name="Mondo S."/>
            <person name="Pangilinan J."/>
            <person name="Riley R."/>
            <person name="Labutti K."/>
            <person name="Andreopoulos B."/>
            <person name="Lipzen A."/>
            <person name="Chen C."/>
            <person name="Yanf M."/>
            <person name="Daum C."/>
            <person name="Ng V."/>
            <person name="Clum A."/>
            <person name="Ohm R."/>
            <person name="Martin F."/>
            <person name="Silar P."/>
            <person name="Natvig D."/>
            <person name="Lalanne C."/>
            <person name="Gautier V."/>
            <person name="Ament-Velasquez S.L."/>
            <person name="Kruys A."/>
            <person name="Hutchinson M.I."/>
            <person name="Powell A.J."/>
            <person name="Barry K."/>
            <person name="Miller A.N."/>
            <person name="Grigoriev I.V."/>
            <person name="Debuchy R."/>
            <person name="Gladieux P."/>
            <person name="Thoren M.H."/>
            <person name="Johannesson H."/>
        </authorList>
    </citation>
    <scope>NUCLEOTIDE SEQUENCE</scope>
    <source>
        <strain evidence="5">PSN243</strain>
    </source>
</reference>
<dbReference type="Gene3D" id="2.40.50.40">
    <property type="match status" value="1"/>
</dbReference>
<evidence type="ECO:0000313" key="5">
    <source>
        <dbReference type="EMBL" id="KAK4453258.1"/>
    </source>
</evidence>
<feature type="compositionally biased region" description="Polar residues" evidence="3">
    <location>
        <begin position="297"/>
        <end position="339"/>
    </location>
</feature>
<feature type="compositionally biased region" description="Basic and acidic residues" evidence="3">
    <location>
        <begin position="865"/>
        <end position="882"/>
    </location>
</feature>
<feature type="region of interest" description="Disordered" evidence="3">
    <location>
        <begin position="244"/>
        <end position="437"/>
    </location>
</feature>
<comment type="subunit">
    <text evidence="1">Component of the NuA4 histone acetyltransferase complex.</text>
</comment>
<name>A0AAV9GY11_9PEZI</name>
<dbReference type="CDD" id="cd00024">
    <property type="entry name" value="CD_CSD"/>
    <property type="match status" value="1"/>
</dbReference>
<proteinExistence type="predicted"/>
<organism evidence="5 6">
    <name type="scientific">Podospora aff. communis PSN243</name>
    <dbReference type="NCBI Taxonomy" id="3040156"/>
    <lineage>
        <taxon>Eukaryota</taxon>
        <taxon>Fungi</taxon>
        <taxon>Dikarya</taxon>
        <taxon>Ascomycota</taxon>
        <taxon>Pezizomycotina</taxon>
        <taxon>Sordariomycetes</taxon>
        <taxon>Sordariomycetidae</taxon>
        <taxon>Sordariales</taxon>
        <taxon>Podosporaceae</taxon>
        <taxon>Podospora</taxon>
    </lineage>
</organism>
<feature type="region of interest" description="Disordered" evidence="3">
    <location>
        <begin position="1156"/>
        <end position="1227"/>
    </location>
</feature>
<evidence type="ECO:0000259" key="4">
    <source>
        <dbReference type="PROSITE" id="PS50013"/>
    </source>
</evidence>
<feature type="compositionally biased region" description="Polar residues" evidence="3">
    <location>
        <begin position="1"/>
        <end position="13"/>
    </location>
</feature>
<dbReference type="PROSITE" id="PS50013">
    <property type="entry name" value="CHROMO_2"/>
    <property type="match status" value="1"/>
</dbReference>
<feature type="compositionally biased region" description="Low complexity" evidence="3">
    <location>
        <begin position="190"/>
        <end position="200"/>
    </location>
</feature>
<dbReference type="Proteomes" id="UP001321760">
    <property type="component" value="Unassembled WGS sequence"/>
</dbReference>